<dbReference type="CDD" id="cd03674">
    <property type="entry name" value="NUDIX_Hydrolase"/>
    <property type="match status" value="1"/>
</dbReference>
<evidence type="ECO:0000313" key="4">
    <source>
        <dbReference type="Proteomes" id="UP000677913"/>
    </source>
</evidence>
<comment type="similarity">
    <text evidence="1">Belongs to the Nudix hydrolase family.</text>
</comment>
<protein>
    <submittedName>
        <fullName evidence="3">NUDIX domain-containing protein</fullName>
    </submittedName>
</protein>
<dbReference type="RefSeq" id="WP_211466773.1">
    <property type="nucleotide sequence ID" value="NZ_JAGSXH010000023.1"/>
</dbReference>
<organism evidence="3 4">
    <name type="scientific">Actinocrinis puniceicyclus</name>
    <dbReference type="NCBI Taxonomy" id="977794"/>
    <lineage>
        <taxon>Bacteria</taxon>
        <taxon>Bacillati</taxon>
        <taxon>Actinomycetota</taxon>
        <taxon>Actinomycetes</taxon>
        <taxon>Catenulisporales</taxon>
        <taxon>Actinospicaceae</taxon>
        <taxon>Actinocrinis</taxon>
    </lineage>
</organism>
<evidence type="ECO:0000313" key="3">
    <source>
        <dbReference type="EMBL" id="MBS2963252.1"/>
    </source>
</evidence>
<dbReference type="PANTHER" id="PTHR43736:SF1">
    <property type="entry name" value="DIHYDRONEOPTERIN TRIPHOSPHATE DIPHOSPHATASE"/>
    <property type="match status" value="1"/>
</dbReference>
<evidence type="ECO:0000259" key="2">
    <source>
        <dbReference type="PROSITE" id="PS51462"/>
    </source>
</evidence>
<dbReference type="PANTHER" id="PTHR43736">
    <property type="entry name" value="ADP-RIBOSE PYROPHOSPHATASE"/>
    <property type="match status" value="1"/>
</dbReference>
<dbReference type="Gene3D" id="3.90.79.10">
    <property type="entry name" value="Nucleoside Triphosphate Pyrophosphohydrolase"/>
    <property type="match status" value="1"/>
</dbReference>
<dbReference type="PROSITE" id="PS51462">
    <property type="entry name" value="NUDIX"/>
    <property type="match status" value="1"/>
</dbReference>
<dbReference type="InterPro" id="IPR015797">
    <property type="entry name" value="NUDIX_hydrolase-like_dom_sf"/>
</dbReference>
<reference evidence="3" key="1">
    <citation type="submission" date="2021-04" db="EMBL/GenBank/DDBJ databases">
        <title>Genome based classification of Actinospica acidithermotolerans sp. nov., an actinobacterium isolated from an Indonesian hot spring.</title>
        <authorList>
            <person name="Kusuma A.B."/>
            <person name="Putra K.E."/>
            <person name="Nafisah S."/>
            <person name="Loh J."/>
            <person name="Nouioui I."/>
            <person name="Goodfellow M."/>
        </authorList>
    </citation>
    <scope>NUCLEOTIDE SEQUENCE</scope>
    <source>
        <strain evidence="3">DSM 45618</strain>
    </source>
</reference>
<proteinExistence type="inferred from homology"/>
<keyword evidence="4" id="KW-1185">Reference proteome</keyword>
<feature type="domain" description="Nudix hydrolase" evidence="2">
    <location>
        <begin position="46"/>
        <end position="181"/>
    </location>
</feature>
<dbReference type="AlphaFoldDB" id="A0A8J7WN94"/>
<dbReference type="Pfam" id="PF00293">
    <property type="entry name" value="NUDIX"/>
    <property type="match status" value="1"/>
</dbReference>
<evidence type="ECO:0000256" key="1">
    <source>
        <dbReference type="ARBA" id="ARBA00005582"/>
    </source>
</evidence>
<sequence length="181" mass="20022">MAIHLEKITATVDAYLSAYPEEREALAPLIQALGKGFDFTSRRRYPAHITAGVILLDDQERVLQIHHRGLGRWLNPGGHCEPHDKSLTGTALRELAEECGIRPEDIEQVGGEDALPIQIDVHPIPASDVRAEPAHRHFDFRFAFRTGANVVALGEDRQAVAHRWHPLRALGDAVLAARLTA</sequence>
<dbReference type="SUPFAM" id="SSF55811">
    <property type="entry name" value="Nudix"/>
    <property type="match status" value="1"/>
</dbReference>
<gene>
    <name evidence="3" type="ORF">KGA66_09360</name>
</gene>
<name>A0A8J7WN94_9ACTN</name>
<comment type="caution">
    <text evidence="3">The sequence shown here is derived from an EMBL/GenBank/DDBJ whole genome shotgun (WGS) entry which is preliminary data.</text>
</comment>
<dbReference type="Proteomes" id="UP000677913">
    <property type="component" value="Unassembled WGS sequence"/>
</dbReference>
<dbReference type="EMBL" id="JAGSXH010000023">
    <property type="protein sequence ID" value="MBS2963252.1"/>
    <property type="molecule type" value="Genomic_DNA"/>
</dbReference>
<accession>A0A8J7WN94</accession>
<dbReference type="InterPro" id="IPR000086">
    <property type="entry name" value="NUDIX_hydrolase_dom"/>
</dbReference>